<dbReference type="FunFam" id="1.10.1410.40:FF:000007">
    <property type="entry name" value="Cyclic GMP-AMP synthase"/>
    <property type="match status" value="1"/>
</dbReference>
<evidence type="ECO:0000259" key="3">
    <source>
        <dbReference type="Pfam" id="PF03281"/>
    </source>
</evidence>
<dbReference type="SMART" id="SM01265">
    <property type="entry name" value="Mab-21"/>
    <property type="match status" value="1"/>
</dbReference>
<evidence type="ECO:0000313" key="6">
    <source>
        <dbReference type="Proteomes" id="UP001591681"/>
    </source>
</evidence>
<comment type="similarity">
    <text evidence="1">Belongs to the mab-21 family.</text>
</comment>
<dbReference type="Pfam" id="PF03281">
    <property type="entry name" value="Mab-21"/>
    <property type="match status" value="1"/>
</dbReference>
<evidence type="ECO:0000259" key="4">
    <source>
        <dbReference type="Pfam" id="PF20266"/>
    </source>
</evidence>
<feature type="domain" description="Mab-21-like HhH/H2TH-like" evidence="4">
    <location>
        <begin position="343"/>
        <end position="443"/>
    </location>
</feature>
<protein>
    <recommendedName>
        <fullName evidence="7">Cyclic GMP-AMP synthase</fullName>
    </recommendedName>
</protein>
<evidence type="ECO:0000256" key="1">
    <source>
        <dbReference type="ARBA" id="ARBA00008307"/>
    </source>
</evidence>
<dbReference type="AlphaFoldDB" id="A0ABD1IZL3"/>
<feature type="compositionally biased region" description="Low complexity" evidence="2">
    <location>
        <begin position="50"/>
        <end position="63"/>
    </location>
</feature>
<keyword evidence="6" id="KW-1185">Reference proteome</keyword>
<comment type="caution">
    <text evidence="5">The sequence shown here is derived from an EMBL/GenBank/DDBJ whole genome shotgun (WGS) entry which is preliminary data.</text>
</comment>
<dbReference type="EMBL" id="JBHFQA010000021">
    <property type="protein sequence ID" value="KAL2080378.1"/>
    <property type="molecule type" value="Genomic_DNA"/>
</dbReference>
<dbReference type="PANTHER" id="PTHR10656">
    <property type="entry name" value="CELL FATE DETERMINING PROTEIN MAB21-RELATED"/>
    <property type="match status" value="1"/>
</dbReference>
<feature type="region of interest" description="Disordered" evidence="2">
    <location>
        <begin position="1"/>
        <end position="81"/>
    </location>
</feature>
<feature type="domain" description="Mab-21-like nucleotidyltransferase" evidence="3">
    <location>
        <begin position="136"/>
        <end position="325"/>
    </location>
</feature>
<organism evidence="5 6">
    <name type="scientific">Coilia grayii</name>
    <name type="common">Gray's grenadier anchovy</name>
    <dbReference type="NCBI Taxonomy" id="363190"/>
    <lineage>
        <taxon>Eukaryota</taxon>
        <taxon>Metazoa</taxon>
        <taxon>Chordata</taxon>
        <taxon>Craniata</taxon>
        <taxon>Vertebrata</taxon>
        <taxon>Euteleostomi</taxon>
        <taxon>Actinopterygii</taxon>
        <taxon>Neopterygii</taxon>
        <taxon>Teleostei</taxon>
        <taxon>Clupei</taxon>
        <taxon>Clupeiformes</taxon>
        <taxon>Clupeoidei</taxon>
        <taxon>Engraulidae</taxon>
        <taxon>Coilinae</taxon>
        <taxon>Coilia</taxon>
    </lineage>
</organism>
<dbReference type="Proteomes" id="UP001591681">
    <property type="component" value="Unassembled WGS sequence"/>
</dbReference>
<dbReference type="InterPro" id="IPR046903">
    <property type="entry name" value="Mab-21-like_nuc_Trfase"/>
</dbReference>
<accession>A0ABD1IZL3</accession>
<evidence type="ECO:0000313" key="5">
    <source>
        <dbReference type="EMBL" id="KAL2080378.1"/>
    </source>
</evidence>
<dbReference type="Gene3D" id="3.30.460.90">
    <property type="match status" value="1"/>
</dbReference>
<evidence type="ECO:0008006" key="7">
    <source>
        <dbReference type="Google" id="ProtNLM"/>
    </source>
</evidence>
<name>A0ABD1IZL3_9TELE</name>
<sequence>MNNTPVKRLPRKQSSVERSSSVETVGCQLENGQDEQETCRRTDKTTDVNGGPSTPTSPRTPGHGVTGTTPMSPPPVSPKLDRWIRQRCRDLTLRRVDTQRAAKIVNHLRDGLLEFLKNNQERPYFRQATVLNSGSYFEMVKINSPNEFDMMLILPTPRLTWTDLDDCPDVFYTVSLSRPTRSNEIRSYLLQDQRTISAARIRADMRDLVCNFISTYEVPPEVIGHWKVCEAKEDCPAVTLELLREDSEEAEMSIDIVPTLEVTQGWPDAARKGPNVDNWLGKNTRRKFVSQPFYFVPKTPKGNDLSEMSRESWRISFSHIEKDIILKHGNRRTCCEGRGNRCCRKSCLRLLKRLIEGLKQRFPEELEPLCSYHGKTAFFHALSRRGDDTQWAVGNLSSCFLFLLDAFEGHAQSGLLTHFFVPSHNLFAPPAFPQGTLDFLVAALKEQRESNLPFLQTPAPAPPLNSSPSSVQLVPLGSASVTESWLSKPKAVMFTVLMAVVLGLCFI</sequence>
<dbReference type="InterPro" id="IPR046906">
    <property type="entry name" value="Mab-21_HhH/H2TH-like"/>
</dbReference>
<evidence type="ECO:0000256" key="2">
    <source>
        <dbReference type="SAM" id="MobiDB-lite"/>
    </source>
</evidence>
<gene>
    <name evidence="5" type="ORF">ACEWY4_024171</name>
</gene>
<dbReference type="PANTHER" id="PTHR10656:SF35">
    <property type="entry name" value="CYCLIC GMP-AMP SYNTHASE"/>
    <property type="match status" value="1"/>
</dbReference>
<dbReference type="Gene3D" id="1.10.1410.40">
    <property type="match status" value="1"/>
</dbReference>
<feature type="compositionally biased region" description="Basic and acidic residues" evidence="2">
    <location>
        <begin position="37"/>
        <end position="46"/>
    </location>
</feature>
<reference evidence="5 6" key="1">
    <citation type="submission" date="2024-09" db="EMBL/GenBank/DDBJ databases">
        <title>A chromosome-level genome assembly of Gray's grenadier anchovy, Coilia grayii.</title>
        <authorList>
            <person name="Fu Z."/>
        </authorList>
    </citation>
    <scope>NUCLEOTIDE SEQUENCE [LARGE SCALE GENOMIC DNA]</scope>
    <source>
        <strain evidence="5">G4</strain>
        <tissue evidence="5">Muscle</tissue>
    </source>
</reference>
<dbReference type="Pfam" id="PF20266">
    <property type="entry name" value="Mab-21_C"/>
    <property type="match status" value="1"/>
</dbReference>
<proteinExistence type="inferred from homology"/>
<dbReference type="InterPro" id="IPR024810">
    <property type="entry name" value="MAB21L/cGLR"/>
</dbReference>